<reference evidence="1" key="1">
    <citation type="submission" date="2020-05" db="EMBL/GenBank/DDBJ databases">
        <authorList>
            <person name="Chiriac C."/>
            <person name="Salcher M."/>
            <person name="Ghai R."/>
            <person name="Kavagutti S V."/>
        </authorList>
    </citation>
    <scope>NUCLEOTIDE SEQUENCE</scope>
</reference>
<dbReference type="AlphaFoldDB" id="A0A6J6ZS75"/>
<evidence type="ECO:0000313" key="2">
    <source>
        <dbReference type="EMBL" id="CAB4920852.1"/>
    </source>
</evidence>
<proteinExistence type="predicted"/>
<gene>
    <name evidence="1" type="ORF">UFOPK3139_00815</name>
    <name evidence="2" type="ORF">UFOPK3543_02075</name>
    <name evidence="3" type="ORF">UFOPK3967_01640</name>
</gene>
<dbReference type="EMBL" id="CAFBMH010000089">
    <property type="protein sequence ID" value="CAB4920852.1"/>
    <property type="molecule type" value="Genomic_DNA"/>
</dbReference>
<organism evidence="1">
    <name type="scientific">freshwater metagenome</name>
    <dbReference type="NCBI Taxonomy" id="449393"/>
    <lineage>
        <taxon>unclassified sequences</taxon>
        <taxon>metagenomes</taxon>
        <taxon>ecological metagenomes</taxon>
    </lineage>
</organism>
<evidence type="ECO:0000313" key="1">
    <source>
        <dbReference type="EMBL" id="CAB4822808.1"/>
    </source>
</evidence>
<dbReference type="EMBL" id="CAFABA010000023">
    <property type="protein sequence ID" value="CAB4822808.1"/>
    <property type="molecule type" value="Genomic_DNA"/>
</dbReference>
<accession>A0A6J6ZS75</accession>
<sequence length="103" mass="10679">MSTIALCVDLMDRSRITAARPDVVFVRTIAALLERVGAGGIDSVIVDLSRPGAIDAIDAVVAAGVAVTAYGSHVDTGLLGAARAAGCREVLPRSRFFARLDRA</sequence>
<dbReference type="EMBL" id="CAFBOS010000099">
    <property type="protein sequence ID" value="CAB5001205.1"/>
    <property type="molecule type" value="Genomic_DNA"/>
</dbReference>
<name>A0A6J6ZS75_9ZZZZ</name>
<evidence type="ECO:0000313" key="3">
    <source>
        <dbReference type="EMBL" id="CAB5001205.1"/>
    </source>
</evidence>
<protein>
    <submittedName>
        <fullName evidence="1">Unannotated protein</fullName>
    </submittedName>
</protein>